<name>A0A5J4U1P2_9EUKA</name>
<reference evidence="1 2" key="1">
    <citation type="submission" date="2019-03" db="EMBL/GenBank/DDBJ databases">
        <title>Single cell metagenomics reveals metabolic interactions within the superorganism composed of flagellate Streblomastix strix and complex community of Bacteroidetes bacteria on its surface.</title>
        <authorList>
            <person name="Treitli S.C."/>
            <person name="Kolisko M."/>
            <person name="Husnik F."/>
            <person name="Keeling P."/>
            <person name="Hampl V."/>
        </authorList>
    </citation>
    <scope>NUCLEOTIDE SEQUENCE [LARGE SCALE GENOMIC DNA]</scope>
    <source>
        <strain evidence="1">ST1C</strain>
    </source>
</reference>
<evidence type="ECO:0000313" key="1">
    <source>
        <dbReference type="EMBL" id="KAA6364080.1"/>
    </source>
</evidence>
<dbReference type="AlphaFoldDB" id="A0A5J4U1P2"/>
<gene>
    <name evidence="1" type="ORF">EZS28_040393</name>
</gene>
<accession>A0A5J4U1P2</accession>
<protein>
    <submittedName>
        <fullName evidence="1">Uncharacterized protein</fullName>
    </submittedName>
</protein>
<comment type="caution">
    <text evidence="1">The sequence shown here is derived from an EMBL/GenBank/DDBJ whole genome shotgun (WGS) entry which is preliminary data.</text>
</comment>
<dbReference type="Proteomes" id="UP000324800">
    <property type="component" value="Unassembled WGS sequence"/>
</dbReference>
<organism evidence="1 2">
    <name type="scientific">Streblomastix strix</name>
    <dbReference type="NCBI Taxonomy" id="222440"/>
    <lineage>
        <taxon>Eukaryota</taxon>
        <taxon>Metamonada</taxon>
        <taxon>Preaxostyla</taxon>
        <taxon>Oxymonadida</taxon>
        <taxon>Streblomastigidae</taxon>
        <taxon>Streblomastix</taxon>
    </lineage>
</organism>
<proteinExistence type="predicted"/>
<evidence type="ECO:0000313" key="2">
    <source>
        <dbReference type="Proteomes" id="UP000324800"/>
    </source>
</evidence>
<feature type="non-terminal residue" evidence="1">
    <location>
        <position position="266"/>
    </location>
</feature>
<sequence>MSNPEIKGTFEQQDVGQSDWVQLPQTSSWPDPTNKFLKFTYSSDGINKLETFKFYDAQYFQYFEEGGVRNRPLFKTNEGNLTITMCQISNVTLEDCSLIELTGPSSGISSTISSVELNFCYFLNISLHYSFDYNPCCIVLCRVTDISNYASFSVTIRSCIFVCISAGKTDDPTFQMTSASDYAPVMITYEEYPEIQTSECDCNVKFEEARFISTHGSHTGAIDIRGEIGTVLFNHLLFSRTIAQDGFRYTPDAVYGNVIYVSGSDD</sequence>
<dbReference type="EMBL" id="SNRW01022087">
    <property type="protein sequence ID" value="KAA6364080.1"/>
    <property type="molecule type" value="Genomic_DNA"/>
</dbReference>